<evidence type="ECO:0000256" key="2">
    <source>
        <dbReference type="ARBA" id="ARBA00022676"/>
    </source>
</evidence>
<evidence type="ECO:0000313" key="6">
    <source>
        <dbReference type="Proteomes" id="UP000664218"/>
    </source>
</evidence>
<protein>
    <submittedName>
        <fullName evidence="5">Glycosyltransferase family 2 protein</fullName>
    </submittedName>
</protein>
<dbReference type="Pfam" id="PF13641">
    <property type="entry name" value="Glyco_tranf_2_3"/>
    <property type="match status" value="1"/>
</dbReference>
<dbReference type="CDD" id="cd06423">
    <property type="entry name" value="CESA_like"/>
    <property type="match status" value="1"/>
</dbReference>
<keyword evidence="4" id="KW-0812">Transmembrane</keyword>
<dbReference type="EMBL" id="JAFNJU010000010">
    <property type="protein sequence ID" value="MBO1265852.1"/>
    <property type="molecule type" value="Genomic_DNA"/>
</dbReference>
<keyword evidence="6" id="KW-1185">Reference proteome</keyword>
<feature type="transmembrane region" description="Helical" evidence="4">
    <location>
        <begin position="363"/>
        <end position="384"/>
    </location>
</feature>
<evidence type="ECO:0000313" key="5">
    <source>
        <dbReference type="EMBL" id="MBO1265852.1"/>
    </source>
</evidence>
<evidence type="ECO:0000256" key="3">
    <source>
        <dbReference type="ARBA" id="ARBA00022679"/>
    </source>
</evidence>
<sequence>MLKDAVLAILAGFSQFSLYYLIFMNVVNSLLLALALRGIRRYRENLRSWPYKKMISSVYVPPVSILVPCYNEAKTIVDNIESLLAIEYSQFEVVVINDGSKDDTMKTLIRAFDLKKLDSPYKKEVHTKDVKGIYLSSKRINLKVVDKVNGGKADALNAGINVAKYPLFTAIDADSILEKNSLLKVVRPFIDDPERVVASGGIVRVLNGSKVKSGFIEEVGLSRKALPTFQTIEYLRAFLFGRMGWSELDSLLIVSGAFGVFRKSIVLKVGGYTENTIGEDMELILKMHRQMRQEEKDYEIVFVPDPVCWTQAPEDLKSLKGQRIRWHRGLMDSLLSNRSMILNPKYGVIGLVAMPYYFLIEMLGPVVEILGYISVIGSLFLGILNVEFALLYFTFAVLYGIFLSITSVMLEEYNFMKYDKISDYLRMMLYAVLENFGYRQLTTWWRLRAFFGYRPKKNQWGTIERKEFNTKITT</sequence>
<dbReference type="SUPFAM" id="SSF53448">
    <property type="entry name" value="Nucleotide-diphospho-sugar transferases"/>
    <property type="match status" value="1"/>
</dbReference>
<evidence type="ECO:0000256" key="4">
    <source>
        <dbReference type="SAM" id="Phobius"/>
    </source>
</evidence>
<dbReference type="RefSeq" id="WP_207600377.1">
    <property type="nucleotide sequence ID" value="NZ_JAFNJU010000010.1"/>
</dbReference>
<dbReference type="PANTHER" id="PTHR43630:SF1">
    <property type="entry name" value="POLY-BETA-1,6-N-ACETYL-D-GLUCOSAMINE SYNTHASE"/>
    <property type="match status" value="1"/>
</dbReference>
<comment type="caution">
    <text evidence="5">The sequence shown here is derived from an EMBL/GenBank/DDBJ whole genome shotgun (WGS) entry which is preliminary data.</text>
</comment>
<gene>
    <name evidence="5" type="ORF">J3A84_12500</name>
</gene>
<name>A0A939HD96_9CLOT</name>
<dbReference type="GO" id="GO:0016757">
    <property type="term" value="F:glycosyltransferase activity"/>
    <property type="evidence" value="ECO:0007669"/>
    <property type="project" value="UniProtKB-KW"/>
</dbReference>
<comment type="similarity">
    <text evidence="1">Belongs to the glycosyltransferase 2 family.</text>
</comment>
<evidence type="ECO:0000256" key="1">
    <source>
        <dbReference type="ARBA" id="ARBA00006739"/>
    </source>
</evidence>
<proteinExistence type="inferred from homology"/>
<reference evidence="5" key="1">
    <citation type="submission" date="2021-03" db="EMBL/GenBank/DDBJ databases">
        <title>Proteiniclasticum marinus sp. nov., isolated from tidal flat sediment.</title>
        <authorList>
            <person name="Namirimu T."/>
            <person name="Yang J.-A."/>
            <person name="Yang S.-H."/>
            <person name="Kim Y.-J."/>
            <person name="Kwon K.K."/>
        </authorList>
    </citation>
    <scope>NUCLEOTIDE SEQUENCE</scope>
    <source>
        <strain evidence="5">SCR006</strain>
    </source>
</reference>
<dbReference type="Proteomes" id="UP000664218">
    <property type="component" value="Unassembled WGS sequence"/>
</dbReference>
<feature type="transmembrane region" description="Helical" evidence="4">
    <location>
        <begin position="390"/>
        <end position="410"/>
    </location>
</feature>
<dbReference type="AlphaFoldDB" id="A0A939HD96"/>
<keyword evidence="4" id="KW-0472">Membrane</keyword>
<feature type="transmembrane region" description="Helical" evidence="4">
    <location>
        <begin position="20"/>
        <end position="39"/>
    </location>
</feature>
<keyword evidence="4" id="KW-1133">Transmembrane helix</keyword>
<accession>A0A939HD96</accession>
<dbReference type="PANTHER" id="PTHR43630">
    <property type="entry name" value="POLY-BETA-1,6-N-ACETYL-D-GLUCOSAMINE SYNTHASE"/>
    <property type="match status" value="1"/>
</dbReference>
<dbReference type="InterPro" id="IPR029044">
    <property type="entry name" value="Nucleotide-diphossugar_trans"/>
</dbReference>
<keyword evidence="3" id="KW-0808">Transferase</keyword>
<dbReference type="Gene3D" id="3.90.550.10">
    <property type="entry name" value="Spore Coat Polysaccharide Biosynthesis Protein SpsA, Chain A"/>
    <property type="match status" value="1"/>
</dbReference>
<keyword evidence="2" id="KW-0328">Glycosyltransferase</keyword>
<organism evidence="5 6">
    <name type="scientific">Proteiniclasticum aestuarii</name>
    <dbReference type="NCBI Taxonomy" id="2817862"/>
    <lineage>
        <taxon>Bacteria</taxon>
        <taxon>Bacillati</taxon>
        <taxon>Bacillota</taxon>
        <taxon>Clostridia</taxon>
        <taxon>Eubacteriales</taxon>
        <taxon>Clostridiaceae</taxon>
        <taxon>Proteiniclasticum</taxon>
    </lineage>
</organism>